<organism evidence="2 3">
    <name type="scientific">Desulfotignum phosphitoxidans DSM 13687</name>
    <dbReference type="NCBI Taxonomy" id="1286635"/>
    <lineage>
        <taxon>Bacteria</taxon>
        <taxon>Pseudomonadati</taxon>
        <taxon>Thermodesulfobacteriota</taxon>
        <taxon>Desulfobacteria</taxon>
        <taxon>Desulfobacterales</taxon>
        <taxon>Desulfobacteraceae</taxon>
        <taxon>Desulfotignum</taxon>
    </lineage>
</organism>
<feature type="region of interest" description="Disordered" evidence="1">
    <location>
        <begin position="1"/>
        <end position="27"/>
    </location>
</feature>
<keyword evidence="3" id="KW-1185">Reference proteome</keyword>
<evidence type="ECO:0000313" key="2">
    <source>
        <dbReference type="EMBL" id="EMS77789.1"/>
    </source>
</evidence>
<proteinExistence type="predicted"/>
<evidence type="ECO:0000313" key="3">
    <source>
        <dbReference type="Proteomes" id="UP000014216"/>
    </source>
</evidence>
<gene>
    <name evidence="2" type="ORF">Dpo_12c00670</name>
</gene>
<sequence length="36" mass="4308">MKPDQQDRDNNRSEQEKSAMNPQVHEPRIIAFCCQY</sequence>
<comment type="caution">
    <text evidence="2">The sequence shown here is derived from an EMBL/GenBank/DDBJ whole genome shotgun (WGS) entry which is preliminary data.</text>
</comment>
<feature type="compositionally biased region" description="Basic and acidic residues" evidence="1">
    <location>
        <begin position="1"/>
        <end position="17"/>
    </location>
</feature>
<name>S0FXB8_9BACT</name>
<dbReference type="AlphaFoldDB" id="S0FXB8"/>
<accession>S0FXB8</accession>
<dbReference type="EMBL" id="APJX01000012">
    <property type="protein sequence ID" value="EMS77789.1"/>
    <property type="molecule type" value="Genomic_DNA"/>
</dbReference>
<reference evidence="2 3" key="1">
    <citation type="journal article" date="2013" name="Genome Announc.">
        <title>Draft Genome Sequence of Desulfotignum phosphitoxidans DSM 13687 Strain FiPS-3.</title>
        <authorList>
            <person name="Poehlein A."/>
            <person name="Daniel R."/>
            <person name="Simeonova D.D."/>
        </authorList>
    </citation>
    <scope>NUCLEOTIDE SEQUENCE [LARGE SCALE GENOMIC DNA]</scope>
    <source>
        <strain evidence="2 3">DSM 13687</strain>
    </source>
</reference>
<dbReference type="Proteomes" id="UP000014216">
    <property type="component" value="Unassembled WGS sequence"/>
</dbReference>
<protein>
    <submittedName>
        <fullName evidence="2">Uncharacterized protein</fullName>
    </submittedName>
</protein>
<evidence type="ECO:0000256" key="1">
    <source>
        <dbReference type="SAM" id="MobiDB-lite"/>
    </source>
</evidence>